<evidence type="ECO:0000313" key="3">
    <source>
        <dbReference type="Proteomes" id="UP001500596"/>
    </source>
</evidence>
<feature type="transmembrane region" description="Helical" evidence="1">
    <location>
        <begin position="36"/>
        <end position="53"/>
    </location>
</feature>
<sequence length="134" mass="14331">MSPEARFPLSPINMLLVGLLTAGAATTAILGNWLGTAFLGFIAVFATVAARYARRPDSQDITRVNALEYRDERDRELARRGFSAVGGTALILSLLAATVCIVLADPLLIMLSCGQLLLLSIVWAVSNSRVVATR</sequence>
<evidence type="ECO:0008006" key="4">
    <source>
        <dbReference type="Google" id="ProtNLM"/>
    </source>
</evidence>
<feature type="transmembrane region" description="Helical" evidence="1">
    <location>
        <begin position="107"/>
        <end position="125"/>
    </location>
</feature>
<keyword evidence="1" id="KW-0472">Membrane</keyword>
<feature type="transmembrane region" description="Helical" evidence="1">
    <location>
        <begin position="82"/>
        <end position="101"/>
    </location>
</feature>
<comment type="caution">
    <text evidence="2">The sequence shown here is derived from an EMBL/GenBank/DDBJ whole genome shotgun (WGS) entry which is preliminary data.</text>
</comment>
<feature type="transmembrane region" description="Helical" evidence="1">
    <location>
        <begin position="12"/>
        <end position="30"/>
    </location>
</feature>
<dbReference type="RefSeq" id="WP_344052611.1">
    <property type="nucleotide sequence ID" value="NZ_BAAAPK010000001.1"/>
</dbReference>
<keyword evidence="1" id="KW-1133">Transmembrane helix</keyword>
<organism evidence="2 3">
    <name type="scientific">Microbacterium lacus</name>
    <dbReference type="NCBI Taxonomy" id="415217"/>
    <lineage>
        <taxon>Bacteria</taxon>
        <taxon>Bacillati</taxon>
        <taxon>Actinomycetota</taxon>
        <taxon>Actinomycetes</taxon>
        <taxon>Micrococcales</taxon>
        <taxon>Microbacteriaceae</taxon>
        <taxon>Microbacterium</taxon>
    </lineage>
</organism>
<evidence type="ECO:0000313" key="2">
    <source>
        <dbReference type="EMBL" id="GAA1669452.1"/>
    </source>
</evidence>
<protein>
    <recommendedName>
        <fullName evidence="4">DUF2178 domain-containing protein</fullName>
    </recommendedName>
</protein>
<accession>A0ABN2GDC4</accession>
<dbReference type="Proteomes" id="UP001500596">
    <property type="component" value="Unassembled WGS sequence"/>
</dbReference>
<gene>
    <name evidence="2" type="ORF">GCM10009807_11980</name>
</gene>
<dbReference type="EMBL" id="BAAAPK010000001">
    <property type="protein sequence ID" value="GAA1669452.1"/>
    <property type="molecule type" value="Genomic_DNA"/>
</dbReference>
<name>A0ABN2GDC4_9MICO</name>
<keyword evidence="3" id="KW-1185">Reference proteome</keyword>
<proteinExistence type="predicted"/>
<keyword evidence="1" id="KW-0812">Transmembrane</keyword>
<reference evidence="2 3" key="1">
    <citation type="journal article" date="2019" name="Int. J. Syst. Evol. Microbiol.">
        <title>The Global Catalogue of Microorganisms (GCM) 10K type strain sequencing project: providing services to taxonomists for standard genome sequencing and annotation.</title>
        <authorList>
            <consortium name="The Broad Institute Genomics Platform"/>
            <consortium name="The Broad Institute Genome Sequencing Center for Infectious Disease"/>
            <person name="Wu L."/>
            <person name="Ma J."/>
        </authorList>
    </citation>
    <scope>NUCLEOTIDE SEQUENCE [LARGE SCALE GENOMIC DNA]</scope>
    <source>
        <strain evidence="2 3">JCM 15575</strain>
    </source>
</reference>
<evidence type="ECO:0000256" key="1">
    <source>
        <dbReference type="SAM" id="Phobius"/>
    </source>
</evidence>